<dbReference type="GO" id="GO:0005886">
    <property type="term" value="C:plasma membrane"/>
    <property type="evidence" value="ECO:0007669"/>
    <property type="project" value="UniProtKB-SubCell"/>
</dbReference>
<evidence type="ECO:0000256" key="5">
    <source>
        <dbReference type="ARBA" id="ARBA00023136"/>
    </source>
</evidence>
<name>A0A934JMF9_9GAMM</name>
<feature type="domain" description="EamA" evidence="7">
    <location>
        <begin position="170"/>
        <end position="303"/>
    </location>
</feature>
<keyword evidence="2" id="KW-1003">Cell membrane</keyword>
<keyword evidence="9" id="KW-1185">Reference proteome</keyword>
<evidence type="ECO:0000256" key="2">
    <source>
        <dbReference type="ARBA" id="ARBA00022475"/>
    </source>
</evidence>
<feature type="transmembrane region" description="Helical" evidence="6">
    <location>
        <begin position="199"/>
        <end position="218"/>
    </location>
</feature>
<evidence type="ECO:0000256" key="4">
    <source>
        <dbReference type="ARBA" id="ARBA00022989"/>
    </source>
</evidence>
<keyword evidence="5 6" id="KW-0472">Membrane</keyword>
<evidence type="ECO:0000256" key="3">
    <source>
        <dbReference type="ARBA" id="ARBA00022692"/>
    </source>
</evidence>
<sequence length="312" mass="33795">MAALVAMLHRRSGLTLSSKMLATILLVIAIFIWGANWPMMKYGLNFVGPLWFSALRFLTGCLCLFAIQIWLGQLKLPSKQDLPLVMSVGLIQMMLFTALGAIAMTQIDAGRSAILAYTTPLWVTPAAVLLFGERLSRSEKIGFISGVIGIVVLLNPASLNFHSLEDILPYAMLLGGSLCWASCILHLKYSNSKATVYQLAPWQMLLAAIPLCTLAAWSEGPLHISQIKEFSLVLLFVGPLATAFCFVAVNTASRWLSSTNMSFSMLGVPVVGLVLSLIVLNEKLTPSLALGTLTILLGIVFISLAKKEAHSK</sequence>
<feature type="transmembrane region" description="Helical" evidence="6">
    <location>
        <begin position="50"/>
        <end position="72"/>
    </location>
</feature>
<comment type="caution">
    <text evidence="8">The sequence shown here is derived from an EMBL/GenBank/DDBJ whole genome shotgun (WGS) entry which is preliminary data.</text>
</comment>
<protein>
    <submittedName>
        <fullName evidence="8">DMT family transporter</fullName>
    </submittedName>
</protein>
<feature type="transmembrane region" description="Helical" evidence="6">
    <location>
        <begin position="20"/>
        <end position="38"/>
    </location>
</feature>
<dbReference type="Proteomes" id="UP000628710">
    <property type="component" value="Unassembled WGS sequence"/>
</dbReference>
<feature type="transmembrane region" description="Helical" evidence="6">
    <location>
        <begin position="143"/>
        <end position="161"/>
    </location>
</feature>
<dbReference type="PANTHER" id="PTHR32322">
    <property type="entry name" value="INNER MEMBRANE TRANSPORTER"/>
    <property type="match status" value="1"/>
</dbReference>
<dbReference type="InterPro" id="IPR037185">
    <property type="entry name" value="EmrE-like"/>
</dbReference>
<feature type="domain" description="EamA" evidence="7">
    <location>
        <begin position="22"/>
        <end position="154"/>
    </location>
</feature>
<evidence type="ECO:0000256" key="6">
    <source>
        <dbReference type="SAM" id="Phobius"/>
    </source>
</evidence>
<feature type="transmembrane region" description="Helical" evidence="6">
    <location>
        <begin position="167"/>
        <end position="187"/>
    </location>
</feature>
<dbReference type="SUPFAM" id="SSF103481">
    <property type="entry name" value="Multidrug resistance efflux transporter EmrE"/>
    <property type="match status" value="2"/>
</dbReference>
<feature type="transmembrane region" description="Helical" evidence="6">
    <location>
        <begin position="113"/>
        <end position="131"/>
    </location>
</feature>
<feature type="transmembrane region" description="Helical" evidence="6">
    <location>
        <begin position="286"/>
        <end position="305"/>
    </location>
</feature>
<accession>A0A934JMF9</accession>
<proteinExistence type="predicted"/>
<reference evidence="8" key="1">
    <citation type="submission" date="2020-12" db="EMBL/GenBank/DDBJ databases">
        <title>Marinomonas arctica sp. nov., a psychrotolerant bacterium isolated from the Arctic.</title>
        <authorList>
            <person name="Zhang Y."/>
        </authorList>
    </citation>
    <scope>NUCLEOTIDE SEQUENCE</scope>
    <source>
        <strain evidence="8">C1424</strain>
    </source>
</reference>
<organism evidence="8 9">
    <name type="scientific">Marinomonas transparens</name>
    <dbReference type="NCBI Taxonomy" id="2795388"/>
    <lineage>
        <taxon>Bacteria</taxon>
        <taxon>Pseudomonadati</taxon>
        <taxon>Pseudomonadota</taxon>
        <taxon>Gammaproteobacteria</taxon>
        <taxon>Oceanospirillales</taxon>
        <taxon>Oceanospirillaceae</taxon>
        <taxon>Marinomonas</taxon>
    </lineage>
</organism>
<dbReference type="PANTHER" id="PTHR32322:SF18">
    <property type="entry name" value="S-ADENOSYLMETHIONINE_S-ADENOSYLHOMOCYSTEINE TRANSPORTER"/>
    <property type="match status" value="1"/>
</dbReference>
<evidence type="ECO:0000256" key="1">
    <source>
        <dbReference type="ARBA" id="ARBA00004651"/>
    </source>
</evidence>
<evidence type="ECO:0000259" key="7">
    <source>
        <dbReference type="Pfam" id="PF00892"/>
    </source>
</evidence>
<dbReference type="InterPro" id="IPR050638">
    <property type="entry name" value="AA-Vitamin_Transporters"/>
</dbReference>
<evidence type="ECO:0000313" key="9">
    <source>
        <dbReference type="Proteomes" id="UP000628710"/>
    </source>
</evidence>
<keyword evidence="3 6" id="KW-0812">Transmembrane</keyword>
<dbReference type="AlphaFoldDB" id="A0A934JMF9"/>
<keyword evidence="4 6" id="KW-1133">Transmembrane helix</keyword>
<dbReference type="EMBL" id="JAEMNX010000002">
    <property type="protein sequence ID" value="MBJ7536714.1"/>
    <property type="molecule type" value="Genomic_DNA"/>
</dbReference>
<feature type="transmembrane region" description="Helical" evidence="6">
    <location>
        <begin position="230"/>
        <end position="249"/>
    </location>
</feature>
<dbReference type="Pfam" id="PF00892">
    <property type="entry name" value="EamA"/>
    <property type="match status" value="2"/>
</dbReference>
<feature type="transmembrane region" description="Helical" evidence="6">
    <location>
        <begin position="84"/>
        <end position="107"/>
    </location>
</feature>
<dbReference type="InterPro" id="IPR000620">
    <property type="entry name" value="EamA_dom"/>
</dbReference>
<comment type="subcellular location">
    <subcellularLocation>
        <location evidence="1">Cell membrane</location>
        <topology evidence="1">Multi-pass membrane protein</topology>
    </subcellularLocation>
</comment>
<feature type="transmembrane region" description="Helical" evidence="6">
    <location>
        <begin position="261"/>
        <end position="280"/>
    </location>
</feature>
<evidence type="ECO:0000313" key="8">
    <source>
        <dbReference type="EMBL" id="MBJ7536714.1"/>
    </source>
</evidence>
<dbReference type="RefSeq" id="WP_199466888.1">
    <property type="nucleotide sequence ID" value="NZ_JAEMNX010000002.1"/>
</dbReference>
<gene>
    <name evidence="8" type="ORF">I8J31_03375</name>
</gene>